<dbReference type="EMBL" id="CAJVPY010001099">
    <property type="protein sequence ID" value="CAG8507102.1"/>
    <property type="molecule type" value="Genomic_DNA"/>
</dbReference>
<organism evidence="1 2">
    <name type="scientific">Dentiscutata erythropus</name>
    <dbReference type="NCBI Taxonomy" id="1348616"/>
    <lineage>
        <taxon>Eukaryota</taxon>
        <taxon>Fungi</taxon>
        <taxon>Fungi incertae sedis</taxon>
        <taxon>Mucoromycota</taxon>
        <taxon>Glomeromycotina</taxon>
        <taxon>Glomeromycetes</taxon>
        <taxon>Diversisporales</taxon>
        <taxon>Gigasporaceae</taxon>
        <taxon>Dentiscutata</taxon>
    </lineage>
</organism>
<dbReference type="OrthoDB" id="2310682at2759"/>
<proteinExistence type="predicted"/>
<name>A0A9N8ZSX5_9GLOM</name>
<protein>
    <submittedName>
        <fullName evidence="1">22630_t:CDS:1</fullName>
    </submittedName>
</protein>
<evidence type="ECO:0000313" key="1">
    <source>
        <dbReference type="EMBL" id="CAG8507102.1"/>
    </source>
</evidence>
<sequence>MDVTKWRDNDFSSLKKSLDPFIPYIRFHEISCEEFYYHVRPYKKAIPVNIYEDLVAYLMANIIPKVSKLPSRCGFISIDSVIIERDKAAVIINWIEKRTTFARKPFYQFTLTYRATRDGFDYNKFIASNCSNEILGLIKIKDSKKIIDGKGSNTPILSRVKNPSYATYSYGGSWMNFGNADLVLNGQNGSCSQSYYENNIFDFNNFIVEELETFIVQKN</sequence>
<accession>A0A9N8ZSX5</accession>
<dbReference type="AlphaFoldDB" id="A0A9N8ZSX5"/>
<gene>
    <name evidence="1" type="ORF">DERYTH_LOCUS3194</name>
</gene>
<reference evidence="1" key="1">
    <citation type="submission" date="2021-06" db="EMBL/GenBank/DDBJ databases">
        <authorList>
            <person name="Kallberg Y."/>
            <person name="Tangrot J."/>
            <person name="Rosling A."/>
        </authorList>
    </citation>
    <scope>NUCLEOTIDE SEQUENCE</scope>
    <source>
        <strain evidence="1">MA453B</strain>
    </source>
</reference>
<comment type="caution">
    <text evidence="1">The sequence shown here is derived from an EMBL/GenBank/DDBJ whole genome shotgun (WGS) entry which is preliminary data.</text>
</comment>
<dbReference type="Proteomes" id="UP000789405">
    <property type="component" value="Unassembled WGS sequence"/>
</dbReference>
<keyword evidence="2" id="KW-1185">Reference proteome</keyword>
<evidence type="ECO:0000313" key="2">
    <source>
        <dbReference type="Proteomes" id="UP000789405"/>
    </source>
</evidence>